<keyword evidence="2" id="KW-1185">Reference proteome</keyword>
<dbReference type="Proteomes" id="UP001500427">
    <property type="component" value="Unassembled WGS sequence"/>
</dbReference>
<gene>
    <name evidence="1" type="ORF">GCM10023258_16770</name>
</gene>
<accession>A0ABP9JAS4</accession>
<sequence>MPYAGSSPVVYLAMRTRPPYDGRRSRAEGGQGRPCGDAPALAYPRGVQVMSEAEWRERAAAHEARVDVVTAGHLARRRDHRAHPVEDFLFTYYSFKPAQLRRFHPGAGTSLAAAARAPHTDWRFYAVDGDLVGVDVDAFTAARGDTLRFVRELLVRTAERPGRFGCFGLHEWAMVYRLDPSDVRHSGWPLRLGGAGTDAVVESHRVACSHFDAYRFFTPEAAPLNAVTPTRESQTALEQPGCLHAGMDLYKWAHKLVPAVSSDLVMDAFELARDIRALDMRAAPYDLRELGYDPVRIETPEGKAEYAAAQRGFSARGQALRARLVEAVDRVLVPA</sequence>
<name>A0ABP9JAS4_9MICO</name>
<proteinExistence type="predicted"/>
<protein>
    <recommendedName>
        <fullName evidence="3">3-methyladenine DNA glycosylase</fullName>
    </recommendedName>
</protein>
<evidence type="ECO:0008006" key="3">
    <source>
        <dbReference type="Google" id="ProtNLM"/>
    </source>
</evidence>
<evidence type="ECO:0000313" key="1">
    <source>
        <dbReference type="EMBL" id="GAA5024602.1"/>
    </source>
</evidence>
<organism evidence="1 2">
    <name type="scientific">Terrabacter aeriphilus</name>
    <dbReference type="NCBI Taxonomy" id="515662"/>
    <lineage>
        <taxon>Bacteria</taxon>
        <taxon>Bacillati</taxon>
        <taxon>Actinomycetota</taxon>
        <taxon>Actinomycetes</taxon>
        <taxon>Micrococcales</taxon>
        <taxon>Intrasporangiaceae</taxon>
        <taxon>Terrabacter</taxon>
    </lineage>
</organism>
<evidence type="ECO:0000313" key="2">
    <source>
        <dbReference type="Proteomes" id="UP001500427"/>
    </source>
</evidence>
<dbReference type="EMBL" id="BAABIW010000011">
    <property type="protein sequence ID" value="GAA5024602.1"/>
    <property type="molecule type" value="Genomic_DNA"/>
</dbReference>
<reference evidence="2" key="1">
    <citation type="journal article" date="2019" name="Int. J. Syst. Evol. Microbiol.">
        <title>The Global Catalogue of Microorganisms (GCM) 10K type strain sequencing project: providing services to taxonomists for standard genome sequencing and annotation.</title>
        <authorList>
            <consortium name="The Broad Institute Genomics Platform"/>
            <consortium name="The Broad Institute Genome Sequencing Center for Infectious Disease"/>
            <person name="Wu L."/>
            <person name="Ma J."/>
        </authorList>
    </citation>
    <scope>NUCLEOTIDE SEQUENCE [LARGE SCALE GENOMIC DNA]</scope>
    <source>
        <strain evidence="2">JCM 17687</strain>
    </source>
</reference>
<comment type="caution">
    <text evidence="1">The sequence shown here is derived from an EMBL/GenBank/DDBJ whole genome shotgun (WGS) entry which is preliminary data.</text>
</comment>